<keyword evidence="4" id="KW-1185">Reference proteome</keyword>
<evidence type="ECO:0000259" key="2">
    <source>
        <dbReference type="Pfam" id="PF00248"/>
    </source>
</evidence>
<evidence type="ECO:0000256" key="1">
    <source>
        <dbReference type="ARBA" id="ARBA00023002"/>
    </source>
</evidence>
<dbReference type="PANTHER" id="PTHR43625:SF40">
    <property type="entry name" value="ALDO-KETO REDUCTASE YAKC [NADP(+)]"/>
    <property type="match status" value="1"/>
</dbReference>
<proteinExistence type="predicted"/>
<evidence type="ECO:0000313" key="3">
    <source>
        <dbReference type="EMBL" id="ABU79330.1"/>
    </source>
</evidence>
<feature type="domain" description="NADP-dependent oxidoreductase" evidence="2">
    <location>
        <begin position="38"/>
        <end position="303"/>
    </location>
</feature>
<organism evidence="3 4">
    <name type="scientific">Cronobacter sakazakii (strain ATCC BAA-894)</name>
    <name type="common">Enterobacter sakazakii</name>
    <dbReference type="NCBI Taxonomy" id="290339"/>
    <lineage>
        <taxon>Bacteria</taxon>
        <taxon>Pseudomonadati</taxon>
        <taxon>Pseudomonadota</taxon>
        <taxon>Gammaproteobacteria</taxon>
        <taxon>Enterobacterales</taxon>
        <taxon>Enterobacteriaceae</taxon>
        <taxon>Cronobacter</taxon>
    </lineage>
</organism>
<dbReference type="PANTHER" id="PTHR43625">
    <property type="entry name" value="AFLATOXIN B1 ALDEHYDE REDUCTASE"/>
    <property type="match status" value="1"/>
</dbReference>
<dbReference type="Proteomes" id="UP000000260">
    <property type="component" value="Chromosome"/>
</dbReference>
<dbReference type="KEGG" id="esa:ESA_04149"/>
<reference evidence="3 4" key="1">
    <citation type="journal article" date="2010" name="PLoS ONE">
        <title>Genome sequence of Cronobacter sakazakii BAA-894 and comparative genomic hybridization analysis with other Cronobacter species.</title>
        <authorList>
            <person name="Kucerova E."/>
            <person name="Clifton S.W."/>
            <person name="Xia X.Q."/>
            <person name="Long F."/>
            <person name="Porwollik S."/>
            <person name="Fulton L."/>
            <person name="Fronick C."/>
            <person name="Minx P."/>
            <person name="Kyung K."/>
            <person name="Warren W."/>
            <person name="Fulton R."/>
            <person name="Feng D."/>
            <person name="Wollam A."/>
            <person name="Shah N."/>
            <person name="Bhonagiri V."/>
            <person name="Nash W.E."/>
            <person name="Hallsworth-Pepin K."/>
            <person name="Wilson R.K."/>
            <person name="McClelland M."/>
            <person name="Forsythe S.J."/>
        </authorList>
    </citation>
    <scope>NUCLEOTIDE SEQUENCE [LARGE SCALE GENOMIC DNA]</scope>
    <source>
        <strain evidence="3 4">ATCC BAA-894</strain>
    </source>
</reference>
<dbReference type="PRINTS" id="PR00069">
    <property type="entry name" value="ALDKETRDTASE"/>
</dbReference>
<evidence type="ECO:0000313" key="4">
    <source>
        <dbReference type="Proteomes" id="UP000000260"/>
    </source>
</evidence>
<dbReference type="SUPFAM" id="SSF51430">
    <property type="entry name" value="NAD(P)-linked oxidoreductase"/>
    <property type="match status" value="1"/>
</dbReference>
<sequence length="305" mass="33253">MLHILILPSHRYSKQVVMNTIEKSGTYKLGSREVRRFGYGAMQLAGPGVFGPPKDKNAALSVLRAAVEAGVNHIDTSDFYGPHITNQLICEALYPYRDDLTIVTKVGATRGNDASWNPAFSAEELTQAVHDNLRNLKLDALDVVNFRVMFDVHGPAEGSIEAPLTALVKLKEQGLIKHIGLSNVTQKQVAQARQITSISCVQNMYNIVHRRDEALIDELAAVGIAYVPFFPLGGFSPLQSSTLETIATQLSATPMQVALAWLLNRAENILLIPGTSSVAHFHENSKATELTLSQETLDALNKLAA</sequence>
<accession>A7MKS8</accession>
<dbReference type="HOGENOM" id="CLU_023205_2_1_6"/>
<dbReference type="EMBL" id="CP000783">
    <property type="protein sequence ID" value="ABU79330.1"/>
    <property type="molecule type" value="Genomic_DNA"/>
</dbReference>
<dbReference type="NCBIfam" id="NF007695">
    <property type="entry name" value="PRK10376.1"/>
    <property type="match status" value="1"/>
</dbReference>
<dbReference type="GO" id="GO:0016491">
    <property type="term" value="F:oxidoreductase activity"/>
    <property type="evidence" value="ECO:0007669"/>
    <property type="project" value="UniProtKB-KW"/>
</dbReference>
<name>A7MKS8_CROS8</name>
<gene>
    <name evidence="3" type="ordered locus">ESA_04149</name>
</gene>
<dbReference type="Gene3D" id="3.20.20.100">
    <property type="entry name" value="NADP-dependent oxidoreductase domain"/>
    <property type="match status" value="1"/>
</dbReference>
<protein>
    <recommendedName>
        <fullName evidence="2">NADP-dependent oxidoreductase domain-containing protein</fullName>
    </recommendedName>
</protein>
<dbReference type="InterPro" id="IPR020471">
    <property type="entry name" value="AKR"/>
</dbReference>
<dbReference type="GO" id="GO:0005737">
    <property type="term" value="C:cytoplasm"/>
    <property type="evidence" value="ECO:0007669"/>
    <property type="project" value="TreeGrafter"/>
</dbReference>
<keyword evidence="1" id="KW-0560">Oxidoreductase</keyword>
<dbReference type="Pfam" id="PF00248">
    <property type="entry name" value="Aldo_ket_red"/>
    <property type="match status" value="1"/>
</dbReference>
<dbReference type="CDD" id="cd19088">
    <property type="entry name" value="AKR_AKR13B1"/>
    <property type="match status" value="1"/>
</dbReference>
<dbReference type="AlphaFoldDB" id="A7MKS8"/>
<dbReference type="InterPro" id="IPR036812">
    <property type="entry name" value="NAD(P)_OxRdtase_dom_sf"/>
</dbReference>
<dbReference type="InterPro" id="IPR023210">
    <property type="entry name" value="NADP_OxRdtase_dom"/>
</dbReference>
<dbReference type="InterPro" id="IPR050791">
    <property type="entry name" value="Aldo-Keto_reductase"/>
</dbReference>